<proteinExistence type="predicted"/>
<dbReference type="OrthoDB" id="9985428at2759"/>
<evidence type="ECO:0000313" key="2">
    <source>
        <dbReference type="Proteomes" id="UP000054166"/>
    </source>
</evidence>
<reference evidence="1 2" key="1">
    <citation type="submission" date="2014-04" db="EMBL/GenBank/DDBJ databases">
        <authorList>
            <consortium name="DOE Joint Genome Institute"/>
            <person name="Kuo A."/>
            <person name="Tarkka M."/>
            <person name="Buscot F."/>
            <person name="Kohler A."/>
            <person name="Nagy L.G."/>
            <person name="Floudas D."/>
            <person name="Copeland A."/>
            <person name="Barry K.W."/>
            <person name="Cichocki N."/>
            <person name="Veneault-Fourrey C."/>
            <person name="LaButti K."/>
            <person name="Lindquist E.A."/>
            <person name="Lipzen A."/>
            <person name="Lundell T."/>
            <person name="Morin E."/>
            <person name="Murat C."/>
            <person name="Sun H."/>
            <person name="Tunlid A."/>
            <person name="Henrissat B."/>
            <person name="Grigoriev I.V."/>
            <person name="Hibbett D.S."/>
            <person name="Martin F."/>
            <person name="Nordberg H.P."/>
            <person name="Cantor M.N."/>
            <person name="Hua S.X."/>
        </authorList>
    </citation>
    <scope>NUCLEOTIDE SEQUENCE [LARGE SCALE GENOMIC DNA]</scope>
    <source>
        <strain evidence="1 2">F 1598</strain>
    </source>
</reference>
<dbReference type="AlphaFoldDB" id="A0A0C3EFP1"/>
<accession>A0A0C3EFP1</accession>
<dbReference type="HOGENOM" id="CLU_3051202_0_0_1"/>
<gene>
    <name evidence="1" type="ORF">PILCRDRAFT_830297</name>
</gene>
<protein>
    <submittedName>
        <fullName evidence="1">Uncharacterized protein</fullName>
    </submittedName>
</protein>
<name>A0A0C3EFP1_PILCF</name>
<dbReference type="EMBL" id="KN833299">
    <property type="protein sequence ID" value="KIM71490.1"/>
    <property type="molecule type" value="Genomic_DNA"/>
</dbReference>
<sequence length="54" mass="5953">MNFTVSLRRKGDQTWGCIEEIVFAICGGKDTIQVFTEIFLDVAETDSGGADMHV</sequence>
<evidence type="ECO:0000313" key="1">
    <source>
        <dbReference type="EMBL" id="KIM71490.1"/>
    </source>
</evidence>
<keyword evidence="2" id="KW-1185">Reference proteome</keyword>
<organism evidence="1 2">
    <name type="scientific">Piloderma croceum (strain F 1598)</name>
    <dbReference type="NCBI Taxonomy" id="765440"/>
    <lineage>
        <taxon>Eukaryota</taxon>
        <taxon>Fungi</taxon>
        <taxon>Dikarya</taxon>
        <taxon>Basidiomycota</taxon>
        <taxon>Agaricomycotina</taxon>
        <taxon>Agaricomycetes</taxon>
        <taxon>Agaricomycetidae</taxon>
        <taxon>Atheliales</taxon>
        <taxon>Atheliaceae</taxon>
        <taxon>Piloderma</taxon>
    </lineage>
</organism>
<dbReference type="Proteomes" id="UP000054166">
    <property type="component" value="Unassembled WGS sequence"/>
</dbReference>
<dbReference type="InParanoid" id="A0A0C3EFP1"/>
<reference evidence="2" key="2">
    <citation type="submission" date="2015-01" db="EMBL/GenBank/DDBJ databases">
        <title>Evolutionary Origins and Diversification of the Mycorrhizal Mutualists.</title>
        <authorList>
            <consortium name="DOE Joint Genome Institute"/>
            <consortium name="Mycorrhizal Genomics Consortium"/>
            <person name="Kohler A."/>
            <person name="Kuo A."/>
            <person name="Nagy L.G."/>
            <person name="Floudas D."/>
            <person name="Copeland A."/>
            <person name="Barry K.W."/>
            <person name="Cichocki N."/>
            <person name="Veneault-Fourrey C."/>
            <person name="LaButti K."/>
            <person name="Lindquist E.A."/>
            <person name="Lipzen A."/>
            <person name="Lundell T."/>
            <person name="Morin E."/>
            <person name="Murat C."/>
            <person name="Riley R."/>
            <person name="Ohm R."/>
            <person name="Sun H."/>
            <person name="Tunlid A."/>
            <person name="Henrissat B."/>
            <person name="Grigoriev I.V."/>
            <person name="Hibbett D.S."/>
            <person name="Martin F."/>
        </authorList>
    </citation>
    <scope>NUCLEOTIDE SEQUENCE [LARGE SCALE GENOMIC DNA]</scope>
    <source>
        <strain evidence="2">F 1598</strain>
    </source>
</reference>